<accession>A0ABW6HX32</accession>
<evidence type="ECO:0000313" key="1">
    <source>
        <dbReference type="EMBL" id="MFE3868569.1"/>
    </source>
</evidence>
<dbReference type="Proteomes" id="UP001600109">
    <property type="component" value="Unassembled WGS sequence"/>
</dbReference>
<reference evidence="1 2" key="1">
    <citation type="submission" date="2024-06" db="EMBL/GenBank/DDBJ databases">
        <title>Flavobacterium spp. isolated from glacier.</title>
        <authorList>
            <person name="Han D."/>
        </authorList>
    </citation>
    <scope>NUCLEOTIDE SEQUENCE [LARGE SCALE GENOMIC DNA]</scope>
    <source>
        <strain evidence="1 2">LS2P90</strain>
    </source>
</reference>
<comment type="caution">
    <text evidence="1">The sequence shown here is derived from an EMBL/GenBank/DDBJ whole genome shotgun (WGS) entry which is preliminary data.</text>
</comment>
<name>A0ABW6HX32_9FLAO</name>
<evidence type="ECO:0000313" key="2">
    <source>
        <dbReference type="Proteomes" id="UP001600109"/>
    </source>
</evidence>
<gene>
    <name evidence="1" type="ORF">ACFX5E_10860</name>
</gene>
<sequence length="85" mass="10200">MIEINKTMKRLIYPPIFINDAPQKKEYITTLANSFKELMKHPNKWNNYIEEFFEPELDRLLINASLLYESINLIGKDRENKLINK</sequence>
<protein>
    <submittedName>
        <fullName evidence="1">Uncharacterized protein</fullName>
    </submittedName>
</protein>
<proteinExistence type="predicted"/>
<keyword evidence="2" id="KW-1185">Reference proteome</keyword>
<dbReference type="EMBL" id="JBHZPZ010000012">
    <property type="protein sequence ID" value="MFE3868569.1"/>
    <property type="molecule type" value="Genomic_DNA"/>
</dbReference>
<dbReference type="RefSeq" id="WP_379855190.1">
    <property type="nucleotide sequence ID" value="NZ_JBHZPZ010000012.1"/>
</dbReference>
<organism evidence="1 2">
    <name type="scientific">Flavobacterium xylosi</name>
    <dbReference type="NCBI Taxonomy" id="3230415"/>
    <lineage>
        <taxon>Bacteria</taxon>
        <taxon>Pseudomonadati</taxon>
        <taxon>Bacteroidota</taxon>
        <taxon>Flavobacteriia</taxon>
        <taxon>Flavobacteriales</taxon>
        <taxon>Flavobacteriaceae</taxon>
        <taxon>Flavobacterium</taxon>
    </lineage>
</organism>